<keyword evidence="1 3" id="KW-0560">Oxidoreductase</keyword>
<evidence type="ECO:0000256" key="1">
    <source>
        <dbReference type="ARBA" id="ARBA00023002"/>
    </source>
</evidence>
<protein>
    <submittedName>
        <fullName evidence="3">NAD(P)H-dependent oxidoreductase</fullName>
        <ecNumber evidence="3">1.-.-.-</ecNumber>
    </submittedName>
</protein>
<evidence type="ECO:0000259" key="2">
    <source>
        <dbReference type="Pfam" id="PF02525"/>
    </source>
</evidence>
<dbReference type="GO" id="GO:0009055">
    <property type="term" value="F:electron transfer activity"/>
    <property type="evidence" value="ECO:0007669"/>
    <property type="project" value="TreeGrafter"/>
</dbReference>
<reference evidence="3" key="1">
    <citation type="submission" date="2024-07" db="EMBL/GenBank/DDBJ databases">
        <authorList>
            <person name="Li X.-J."/>
            <person name="Wang X."/>
        </authorList>
    </citation>
    <scope>NUCLEOTIDE SEQUENCE</scope>
    <source>
        <strain evidence="3">HSP-536</strain>
    </source>
</reference>
<organism evidence="3">
    <name type="scientific">Leptotrichia alba</name>
    <dbReference type="NCBI Taxonomy" id="3239304"/>
    <lineage>
        <taxon>Bacteria</taxon>
        <taxon>Fusobacteriati</taxon>
        <taxon>Fusobacteriota</taxon>
        <taxon>Fusobacteriia</taxon>
        <taxon>Fusobacteriales</taxon>
        <taxon>Leptotrichiaceae</taxon>
        <taxon>Leptotrichia</taxon>
    </lineage>
</organism>
<dbReference type="EC" id="1.-.-.-" evidence="3"/>
<dbReference type="GO" id="GO:0003955">
    <property type="term" value="F:NAD(P)H dehydrogenase (quinone) activity"/>
    <property type="evidence" value="ECO:0007669"/>
    <property type="project" value="TreeGrafter"/>
</dbReference>
<dbReference type="KEGG" id="lala:AB8B28_02325"/>
<dbReference type="InterPro" id="IPR029039">
    <property type="entry name" value="Flavoprotein-like_sf"/>
</dbReference>
<dbReference type="Gene3D" id="3.40.50.360">
    <property type="match status" value="1"/>
</dbReference>
<feature type="domain" description="Flavodoxin-like fold" evidence="2">
    <location>
        <begin position="1"/>
        <end position="169"/>
    </location>
</feature>
<dbReference type="InterPro" id="IPR003680">
    <property type="entry name" value="Flavodoxin_fold"/>
</dbReference>
<dbReference type="AlphaFoldDB" id="A0AB39V4H2"/>
<dbReference type="InterPro" id="IPR046980">
    <property type="entry name" value="KefG/KefF"/>
</dbReference>
<accession>A0AB39V4H2</accession>
<dbReference type="Pfam" id="PF02525">
    <property type="entry name" value="Flavodoxin_2"/>
    <property type="match status" value="1"/>
</dbReference>
<dbReference type="GO" id="GO:0010181">
    <property type="term" value="F:FMN binding"/>
    <property type="evidence" value="ECO:0007669"/>
    <property type="project" value="TreeGrafter"/>
</dbReference>
<name>A0AB39V4H2_9FUSO</name>
<dbReference type="PANTHER" id="PTHR47307">
    <property type="entry name" value="GLUTATHIONE-REGULATED POTASSIUM-EFFLUX SYSTEM ANCILLARY PROTEIN KEFG"/>
    <property type="match status" value="1"/>
</dbReference>
<gene>
    <name evidence="3" type="ORF">AB8B28_02325</name>
</gene>
<proteinExistence type="predicted"/>
<evidence type="ECO:0000313" key="3">
    <source>
        <dbReference type="EMBL" id="XDU62719.1"/>
    </source>
</evidence>
<dbReference type="EMBL" id="CP165647">
    <property type="protein sequence ID" value="XDU62719.1"/>
    <property type="molecule type" value="Genomic_DNA"/>
</dbReference>
<dbReference type="PANTHER" id="PTHR47307:SF1">
    <property type="entry name" value="GLUTATHIONE-REGULATED POTASSIUM-EFFLUX SYSTEM ANCILLARY PROTEIN KEFG"/>
    <property type="match status" value="1"/>
</dbReference>
<dbReference type="RefSeq" id="WP_369716551.1">
    <property type="nucleotide sequence ID" value="NZ_CP165647.1"/>
</dbReference>
<dbReference type="SUPFAM" id="SSF52218">
    <property type="entry name" value="Flavoproteins"/>
    <property type="match status" value="1"/>
</dbReference>
<sequence length="175" mass="20764">MKTLVILVHPDMENSRINKSWKEELEKYPDKITIHELYKEYPDWNIDIKKEQELILKHDNIIFEFPLYWYSSPPILKKWLDDVLSFNWAYGNEYRLKGKNIGFAVSVGGPETEYSKTGYVKFSMNEILIPFEATVEYIKANLISHYILFDATESLSKEKLLESTKNYIKHIFSIK</sequence>